<dbReference type="PANTHER" id="PTHR22777:SF32">
    <property type="entry name" value="UPF0053 INNER MEMBRANE PROTEIN YFJD"/>
    <property type="match status" value="1"/>
</dbReference>
<dbReference type="GO" id="GO:0050660">
    <property type="term" value="F:flavin adenine dinucleotide binding"/>
    <property type="evidence" value="ECO:0007669"/>
    <property type="project" value="InterPro"/>
</dbReference>
<evidence type="ECO:0000256" key="5">
    <source>
        <dbReference type="ARBA" id="ARBA00023122"/>
    </source>
</evidence>
<dbReference type="InterPro" id="IPR046342">
    <property type="entry name" value="CBS_dom_sf"/>
</dbReference>
<evidence type="ECO:0000256" key="3">
    <source>
        <dbReference type="ARBA" id="ARBA00022475"/>
    </source>
</evidence>
<dbReference type="SMART" id="SM01091">
    <property type="entry name" value="CorC_HlyC"/>
    <property type="match status" value="1"/>
</dbReference>
<dbReference type="PANTHER" id="PTHR22777">
    <property type="entry name" value="HEMOLYSIN-RELATED"/>
    <property type="match status" value="1"/>
</dbReference>
<accession>A0A537J7F2</accession>
<dbReference type="InterPro" id="IPR005170">
    <property type="entry name" value="Transptr-assoc_dom"/>
</dbReference>
<name>A0A537J7F2_9BACT</name>
<keyword evidence="5 6" id="KW-0129">CBS domain</keyword>
<reference evidence="8 9" key="1">
    <citation type="journal article" date="2019" name="Nat. Microbiol.">
        <title>Mediterranean grassland soil C-N compound turnover is dependent on rainfall and depth, and is mediated by genomically divergent microorganisms.</title>
        <authorList>
            <person name="Diamond S."/>
            <person name="Andeer P.F."/>
            <person name="Li Z."/>
            <person name="Crits-Christoph A."/>
            <person name="Burstein D."/>
            <person name="Anantharaman K."/>
            <person name="Lane K.R."/>
            <person name="Thomas B.C."/>
            <person name="Pan C."/>
            <person name="Northen T.R."/>
            <person name="Banfield J.F."/>
        </authorList>
    </citation>
    <scope>NUCLEOTIDE SEQUENCE [LARGE SCALE GENOMIC DNA]</scope>
    <source>
        <strain evidence="8">NP_6</strain>
    </source>
</reference>
<comment type="similarity">
    <text evidence="2">Belongs to the UPF0053 family.</text>
</comment>
<evidence type="ECO:0000256" key="1">
    <source>
        <dbReference type="ARBA" id="ARBA00004651"/>
    </source>
</evidence>
<dbReference type="AlphaFoldDB" id="A0A537J7F2"/>
<dbReference type="Gene3D" id="3.10.580.10">
    <property type="entry name" value="CBS-domain"/>
    <property type="match status" value="1"/>
</dbReference>
<dbReference type="InterPro" id="IPR000644">
    <property type="entry name" value="CBS_dom"/>
</dbReference>
<dbReference type="InterPro" id="IPR016169">
    <property type="entry name" value="FAD-bd_PCMH_sub2"/>
</dbReference>
<dbReference type="GO" id="GO:0005886">
    <property type="term" value="C:plasma membrane"/>
    <property type="evidence" value="ECO:0007669"/>
    <property type="project" value="UniProtKB-SubCell"/>
</dbReference>
<dbReference type="FunFam" id="3.10.580.10:FF:000002">
    <property type="entry name" value="Magnesium/cobalt efflux protein CorC"/>
    <property type="match status" value="1"/>
</dbReference>
<evidence type="ECO:0000259" key="7">
    <source>
        <dbReference type="PROSITE" id="PS51371"/>
    </source>
</evidence>
<dbReference type="PROSITE" id="PS51371">
    <property type="entry name" value="CBS"/>
    <property type="match status" value="2"/>
</dbReference>
<evidence type="ECO:0000313" key="8">
    <source>
        <dbReference type="EMBL" id="TMI79447.1"/>
    </source>
</evidence>
<dbReference type="EMBL" id="VBAN01000327">
    <property type="protein sequence ID" value="TMI79447.1"/>
    <property type="molecule type" value="Genomic_DNA"/>
</dbReference>
<feature type="domain" description="CBS" evidence="7">
    <location>
        <begin position="65"/>
        <end position="125"/>
    </location>
</feature>
<dbReference type="InterPro" id="IPR036318">
    <property type="entry name" value="FAD-bd_PCMH-like_sf"/>
</dbReference>
<dbReference type="Pfam" id="PF03471">
    <property type="entry name" value="CorC_HlyC"/>
    <property type="match status" value="1"/>
</dbReference>
<dbReference type="SUPFAM" id="SSF56176">
    <property type="entry name" value="FAD-binding/transporter-associated domain-like"/>
    <property type="match status" value="1"/>
</dbReference>
<evidence type="ECO:0000256" key="4">
    <source>
        <dbReference type="ARBA" id="ARBA00022737"/>
    </source>
</evidence>
<comment type="caution">
    <text evidence="8">The sequence shown here is derived from an EMBL/GenBank/DDBJ whole genome shotgun (WGS) entry which is preliminary data.</text>
</comment>
<protein>
    <submittedName>
        <fullName evidence="8">HlyC/CorC family transporter</fullName>
    </submittedName>
</protein>
<dbReference type="CDD" id="cd04590">
    <property type="entry name" value="CBS_pair_CorC_HlyC_assoc"/>
    <property type="match status" value="1"/>
</dbReference>
<dbReference type="InterPro" id="IPR044751">
    <property type="entry name" value="Ion_transp-like_CBS"/>
</dbReference>
<sequence>MLSLVATALVRPFGGHITPRAPLVTQEQLRFLVQVGEEEGVIEQEEREMIHSVFEFGDTVVREVMRPRVDISAVPADATLNRALALMTERGHSRLPVYEGTIDHVLGVVYIRDLIPALRHGRLDQPVSELKRPPFFVPESKKVDELFKEMQQKKVSMAIVLDEYGGTAGLVTVEDLLEEIVGEIQDEYDLEEKPIQLVDDRTAVVNARIHLDEVGELLGVRLPQDEVDTVAGLVYSLFGRVPTPGETIALPGIELRVEKTLGQRITRVRITRTTPAPQEEAAPL</sequence>
<feature type="domain" description="CBS" evidence="7">
    <location>
        <begin position="130"/>
        <end position="187"/>
    </location>
</feature>
<organism evidence="8 9">
    <name type="scientific">Candidatus Segetimicrobium genomatis</name>
    <dbReference type="NCBI Taxonomy" id="2569760"/>
    <lineage>
        <taxon>Bacteria</taxon>
        <taxon>Bacillati</taxon>
        <taxon>Candidatus Sysuimicrobiota</taxon>
        <taxon>Candidatus Sysuimicrobiia</taxon>
        <taxon>Candidatus Sysuimicrobiales</taxon>
        <taxon>Candidatus Segetimicrobiaceae</taxon>
        <taxon>Candidatus Segetimicrobium</taxon>
    </lineage>
</organism>
<evidence type="ECO:0000256" key="2">
    <source>
        <dbReference type="ARBA" id="ARBA00006337"/>
    </source>
</evidence>
<dbReference type="Pfam" id="PF00571">
    <property type="entry name" value="CBS"/>
    <property type="match status" value="2"/>
</dbReference>
<dbReference type="Gene3D" id="3.30.465.10">
    <property type="match status" value="1"/>
</dbReference>
<keyword evidence="3" id="KW-1003">Cell membrane</keyword>
<comment type="subcellular location">
    <subcellularLocation>
        <location evidence="1">Cell membrane</location>
        <topology evidence="1">Multi-pass membrane protein</topology>
    </subcellularLocation>
</comment>
<evidence type="ECO:0000313" key="9">
    <source>
        <dbReference type="Proteomes" id="UP000318093"/>
    </source>
</evidence>
<dbReference type="Proteomes" id="UP000318093">
    <property type="component" value="Unassembled WGS sequence"/>
</dbReference>
<evidence type="ECO:0000256" key="6">
    <source>
        <dbReference type="PROSITE-ProRule" id="PRU00703"/>
    </source>
</evidence>
<dbReference type="SMART" id="SM00116">
    <property type="entry name" value="CBS"/>
    <property type="match status" value="2"/>
</dbReference>
<gene>
    <name evidence="8" type="ORF">E6H03_10255</name>
</gene>
<proteinExistence type="inferred from homology"/>
<keyword evidence="4" id="KW-0677">Repeat</keyword>
<dbReference type="SUPFAM" id="SSF54631">
    <property type="entry name" value="CBS-domain pair"/>
    <property type="match status" value="1"/>
</dbReference>
<keyword evidence="3" id="KW-0472">Membrane</keyword>